<protein>
    <submittedName>
        <fullName evidence="2">Uncharacterized protein</fullName>
    </submittedName>
</protein>
<proteinExistence type="predicted"/>
<gene>
    <name evidence="2" type="ORF">E2C01_069606</name>
</gene>
<accession>A0A5B7HUZ9</accession>
<evidence type="ECO:0000313" key="2">
    <source>
        <dbReference type="EMBL" id="MPC75222.1"/>
    </source>
</evidence>
<name>A0A5B7HUZ9_PORTR</name>
<keyword evidence="3" id="KW-1185">Reference proteome</keyword>
<feature type="compositionally biased region" description="Basic residues" evidence="1">
    <location>
        <begin position="1"/>
        <end position="11"/>
    </location>
</feature>
<reference evidence="2 3" key="1">
    <citation type="submission" date="2019-05" db="EMBL/GenBank/DDBJ databases">
        <title>Another draft genome of Portunus trituberculatus and its Hox gene families provides insights of decapod evolution.</title>
        <authorList>
            <person name="Jeong J.-H."/>
            <person name="Song I."/>
            <person name="Kim S."/>
            <person name="Choi T."/>
            <person name="Kim D."/>
            <person name="Ryu S."/>
            <person name="Kim W."/>
        </authorList>
    </citation>
    <scope>NUCLEOTIDE SEQUENCE [LARGE SCALE GENOMIC DNA]</scope>
    <source>
        <tissue evidence="2">Muscle</tissue>
    </source>
</reference>
<organism evidence="2 3">
    <name type="scientific">Portunus trituberculatus</name>
    <name type="common">Swimming crab</name>
    <name type="synonym">Neptunus trituberculatus</name>
    <dbReference type="NCBI Taxonomy" id="210409"/>
    <lineage>
        <taxon>Eukaryota</taxon>
        <taxon>Metazoa</taxon>
        <taxon>Ecdysozoa</taxon>
        <taxon>Arthropoda</taxon>
        <taxon>Crustacea</taxon>
        <taxon>Multicrustacea</taxon>
        <taxon>Malacostraca</taxon>
        <taxon>Eumalacostraca</taxon>
        <taxon>Eucarida</taxon>
        <taxon>Decapoda</taxon>
        <taxon>Pleocyemata</taxon>
        <taxon>Brachyura</taxon>
        <taxon>Eubrachyura</taxon>
        <taxon>Portunoidea</taxon>
        <taxon>Portunidae</taxon>
        <taxon>Portuninae</taxon>
        <taxon>Portunus</taxon>
    </lineage>
</organism>
<comment type="caution">
    <text evidence="2">The sequence shown here is derived from an EMBL/GenBank/DDBJ whole genome shotgun (WGS) entry which is preliminary data.</text>
</comment>
<evidence type="ECO:0000256" key="1">
    <source>
        <dbReference type="SAM" id="MobiDB-lite"/>
    </source>
</evidence>
<dbReference type="Proteomes" id="UP000324222">
    <property type="component" value="Unassembled WGS sequence"/>
</dbReference>
<evidence type="ECO:0000313" key="3">
    <source>
        <dbReference type="Proteomes" id="UP000324222"/>
    </source>
</evidence>
<feature type="region of interest" description="Disordered" evidence="1">
    <location>
        <begin position="1"/>
        <end position="23"/>
    </location>
</feature>
<dbReference type="EMBL" id="VSRR010040623">
    <property type="protein sequence ID" value="MPC75222.1"/>
    <property type="molecule type" value="Genomic_DNA"/>
</dbReference>
<dbReference type="AlphaFoldDB" id="A0A5B7HUZ9"/>
<sequence>MRPLPQHRHSTPSHTRYASLTSLTSLPHNTSTLAITM</sequence>
<feature type="compositionally biased region" description="Polar residues" evidence="1">
    <location>
        <begin position="12"/>
        <end position="23"/>
    </location>
</feature>